<name>A0A0N0P3A3_LEPSE</name>
<evidence type="ECO:0000313" key="2">
    <source>
        <dbReference type="EMBL" id="KPI83427.1"/>
    </source>
</evidence>
<accession>A0A0N0P3A3</accession>
<feature type="region of interest" description="Disordered" evidence="1">
    <location>
        <begin position="533"/>
        <end position="554"/>
    </location>
</feature>
<comment type="caution">
    <text evidence="2">The sequence shown here is derived from an EMBL/GenBank/DDBJ whole genome shotgun (WGS) entry which is preliminary data.</text>
</comment>
<dbReference type="VEuPathDB" id="TriTrypDB:Lsey_0377_0010"/>
<keyword evidence="3" id="KW-1185">Reference proteome</keyword>
<proteinExistence type="predicted"/>
<dbReference type="Proteomes" id="UP000038009">
    <property type="component" value="Unassembled WGS sequence"/>
</dbReference>
<organism evidence="2 3">
    <name type="scientific">Leptomonas seymouri</name>
    <dbReference type="NCBI Taxonomy" id="5684"/>
    <lineage>
        <taxon>Eukaryota</taxon>
        <taxon>Discoba</taxon>
        <taxon>Euglenozoa</taxon>
        <taxon>Kinetoplastea</taxon>
        <taxon>Metakinetoplastina</taxon>
        <taxon>Trypanosomatida</taxon>
        <taxon>Trypanosomatidae</taxon>
        <taxon>Leishmaniinae</taxon>
        <taxon>Leptomonas</taxon>
    </lineage>
</organism>
<dbReference type="OrthoDB" id="264119at2759"/>
<dbReference type="PROSITE" id="PS51257">
    <property type="entry name" value="PROKAR_LIPOPROTEIN"/>
    <property type="match status" value="1"/>
</dbReference>
<evidence type="ECO:0000313" key="3">
    <source>
        <dbReference type="Proteomes" id="UP000038009"/>
    </source>
</evidence>
<dbReference type="OMA" id="RCCIAHQ"/>
<dbReference type="AlphaFoldDB" id="A0A0N0P3A3"/>
<feature type="region of interest" description="Disordered" evidence="1">
    <location>
        <begin position="269"/>
        <end position="313"/>
    </location>
</feature>
<reference evidence="2 3" key="1">
    <citation type="journal article" date="2015" name="PLoS Pathog.">
        <title>Leptomonas seymouri: Adaptations to the Dixenous Life Cycle Analyzed by Genome Sequencing, Transcriptome Profiling and Co-infection with Leishmania donovani.</title>
        <authorList>
            <person name="Kraeva N."/>
            <person name="Butenko A."/>
            <person name="Hlavacova J."/>
            <person name="Kostygov A."/>
            <person name="Myskova J."/>
            <person name="Grybchuk D."/>
            <person name="Lestinova T."/>
            <person name="Votypka J."/>
            <person name="Volf P."/>
            <person name="Opperdoes F."/>
            <person name="Flegontov P."/>
            <person name="Lukes J."/>
            <person name="Yurchenko V."/>
        </authorList>
    </citation>
    <scope>NUCLEOTIDE SEQUENCE [LARGE SCALE GENOMIC DNA]</scope>
    <source>
        <strain evidence="2 3">ATCC 30220</strain>
    </source>
</reference>
<feature type="compositionally biased region" description="Polar residues" evidence="1">
    <location>
        <begin position="277"/>
        <end position="290"/>
    </location>
</feature>
<protein>
    <submittedName>
        <fullName evidence="2">Uncharacterized protein</fullName>
    </submittedName>
</protein>
<evidence type="ECO:0000256" key="1">
    <source>
        <dbReference type="SAM" id="MobiDB-lite"/>
    </source>
</evidence>
<sequence>MCLNFRQVWSPQNRLLPATKESAPSPLQLTSSCTLLRILRDTADAEASLEPSVAVAAWTTPPSLLARPFDAFRLPFLSSRPPSSFTAKNSTEHEHAEYSGSLTTPWLILKANNTLSTEQCGEVSHTASSPSIVLQSIPTAKRCTGCRARCLRLGSVLYAPTWKFLFTRQTSVEAGESADHHTAAGGDEPSTAASLVKTDISGGDANTSATAADREALAVLFPALHHGLYYATPQEFAQHCLYSDDHLLWCENEPLISVEWESEEVNTAPLADRDKNTLQVPSGASKTAGSTKGVRAACGPTVRSSGISPSRKRRRSWIAHFRHALPRHEPLGTSCIPLSSTVSPALHATCNDSPFQCWTVAKSSLLGEPYGGYLLSRSSDDGNAKVTVLPSAPSLSPPPAFKVKYVDDTFAKWYSVLRVACRAERIATMKTLERATAADSEVPRQVREAAMELLVHRIVASLALWYSQHESDMHTSLLKNVETVAALMRDWWKSFVAEASGQFTKTTLLCGMLAEPSLAAFFLSNVFQRRSQSGNRSICPSQDGGREVTSPNGMTEQPLSLVIVPSLLSRLTVECAVAITRHQRGSGRVQLWWSTSKVLSGTEQQEARRESPSEANLRSTLAHAPHIGDEAAATSVPAKPGCCAPVRLSPEESRQRLEDYEACMDLVLQLLFEEQSALFTAAVEPTT</sequence>
<gene>
    <name evidence="2" type="ORF">ABL78_7535</name>
</gene>
<dbReference type="EMBL" id="LJSK01000377">
    <property type="protein sequence ID" value="KPI83427.1"/>
    <property type="molecule type" value="Genomic_DNA"/>
</dbReference>